<accession>A0A345PEX3</accession>
<evidence type="ECO:0000256" key="2">
    <source>
        <dbReference type="ARBA" id="ARBA00023015"/>
    </source>
</evidence>
<dbReference type="PANTHER" id="PTHR30126">
    <property type="entry name" value="HTH-TYPE TRANSCRIPTIONAL REGULATOR"/>
    <property type="match status" value="1"/>
</dbReference>
<keyword evidence="3" id="KW-0238">DNA-binding</keyword>
<dbReference type="InterPro" id="IPR000847">
    <property type="entry name" value="LysR_HTH_N"/>
</dbReference>
<evidence type="ECO:0000256" key="1">
    <source>
        <dbReference type="ARBA" id="ARBA00009437"/>
    </source>
</evidence>
<dbReference type="RefSeq" id="WP_114915848.1">
    <property type="nucleotide sequence ID" value="NZ_CP024848.1"/>
</dbReference>
<dbReference type="InterPro" id="IPR036388">
    <property type="entry name" value="WH-like_DNA-bd_sf"/>
</dbReference>
<sequence length="302" mass="33893">MEIKDLRIFQSVAHHGSISKAANELNFVQSHVTARIKLLESELQTQLFHRHSRGTTLNSEGKKLLAHSEKILSMIDEMKKAFQDSDSPSGTLEIGTVETVIKLPMILSAYHRNYPNVDLSLITGVTKELIDQILKRKLDGAFVTGFNSHPDIEQIEVFQENLVLISSYEKNTIDDLKNKPLLVFKTGCSYRARLESWLSEEGIINAKIMEFGTLETILGSVISGLGISLVPQSTVRHLELEGAIQCHPLPDEYSKISTVFIIRKETYLTNTMDKFIETINDFANIANPPLLTPYLNVAVNQI</sequence>
<keyword evidence="2" id="KW-0805">Transcription regulation</keyword>
<feature type="domain" description="HTH lysR-type" evidence="5">
    <location>
        <begin position="1"/>
        <end position="58"/>
    </location>
</feature>
<dbReference type="PANTHER" id="PTHR30126:SF40">
    <property type="entry name" value="HTH-TYPE TRANSCRIPTIONAL REGULATOR GLTR"/>
    <property type="match status" value="1"/>
</dbReference>
<organism evidence="6 7">
    <name type="scientific">Oceanobacillus zhaokaii</name>
    <dbReference type="NCBI Taxonomy" id="2052660"/>
    <lineage>
        <taxon>Bacteria</taxon>
        <taxon>Bacillati</taxon>
        <taxon>Bacillota</taxon>
        <taxon>Bacilli</taxon>
        <taxon>Bacillales</taxon>
        <taxon>Bacillaceae</taxon>
        <taxon>Oceanobacillus</taxon>
    </lineage>
</organism>
<evidence type="ECO:0000256" key="3">
    <source>
        <dbReference type="ARBA" id="ARBA00023125"/>
    </source>
</evidence>
<protein>
    <submittedName>
        <fullName evidence="6">LysR family transcriptional regulator</fullName>
    </submittedName>
</protein>
<dbReference type="Pfam" id="PF03466">
    <property type="entry name" value="LysR_substrate"/>
    <property type="match status" value="1"/>
</dbReference>
<dbReference type="GO" id="GO:0000976">
    <property type="term" value="F:transcription cis-regulatory region binding"/>
    <property type="evidence" value="ECO:0007669"/>
    <property type="project" value="TreeGrafter"/>
</dbReference>
<dbReference type="FunFam" id="1.10.10.10:FF:000001">
    <property type="entry name" value="LysR family transcriptional regulator"/>
    <property type="match status" value="1"/>
</dbReference>
<dbReference type="Gene3D" id="1.10.10.10">
    <property type="entry name" value="Winged helix-like DNA-binding domain superfamily/Winged helix DNA-binding domain"/>
    <property type="match status" value="1"/>
</dbReference>
<gene>
    <name evidence="6" type="ORF">CUC15_06310</name>
</gene>
<comment type="similarity">
    <text evidence="1">Belongs to the LysR transcriptional regulatory family.</text>
</comment>
<dbReference type="SUPFAM" id="SSF53850">
    <property type="entry name" value="Periplasmic binding protein-like II"/>
    <property type="match status" value="1"/>
</dbReference>
<dbReference type="GO" id="GO:0003700">
    <property type="term" value="F:DNA-binding transcription factor activity"/>
    <property type="evidence" value="ECO:0007669"/>
    <property type="project" value="InterPro"/>
</dbReference>
<dbReference type="AlphaFoldDB" id="A0A345PEX3"/>
<dbReference type="InterPro" id="IPR036390">
    <property type="entry name" value="WH_DNA-bd_sf"/>
</dbReference>
<name>A0A345PEX3_9BACI</name>
<dbReference type="CDD" id="cd08442">
    <property type="entry name" value="PBP2_YofA_SoxR_like"/>
    <property type="match status" value="1"/>
</dbReference>
<evidence type="ECO:0000313" key="7">
    <source>
        <dbReference type="Proteomes" id="UP000253908"/>
    </source>
</evidence>
<reference evidence="7" key="1">
    <citation type="submission" date="2017-11" db="EMBL/GenBank/DDBJ databases">
        <authorList>
            <person name="Zhu W."/>
        </authorList>
    </citation>
    <scope>NUCLEOTIDE SEQUENCE [LARGE SCALE GENOMIC DNA]</scope>
    <source>
        <strain evidence="7">160</strain>
    </source>
</reference>
<dbReference type="Pfam" id="PF00126">
    <property type="entry name" value="HTH_1"/>
    <property type="match status" value="1"/>
</dbReference>
<evidence type="ECO:0000256" key="4">
    <source>
        <dbReference type="ARBA" id="ARBA00023163"/>
    </source>
</evidence>
<dbReference type="EMBL" id="CP024848">
    <property type="protein sequence ID" value="AXI08553.1"/>
    <property type="molecule type" value="Genomic_DNA"/>
</dbReference>
<evidence type="ECO:0000259" key="5">
    <source>
        <dbReference type="PROSITE" id="PS50931"/>
    </source>
</evidence>
<keyword evidence="4" id="KW-0804">Transcription</keyword>
<dbReference type="InterPro" id="IPR005119">
    <property type="entry name" value="LysR_subst-bd"/>
</dbReference>
<dbReference type="Gene3D" id="3.40.190.290">
    <property type="match status" value="1"/>
</dbReference>
<dbReference type="OrthoDB" id="8479357at2"/>
<dbReference type="Proteomes" id="UP000253908">
    <property type="component" value="Chromosome"/>
</dbReference>
<dbReference type="SUPFAM" id="SSF46785">
    <property type="entry name" value="Winged helix' DNA-binding domain"/>
    <property type="match status" value="1"/>
</dbReference>
<dbReference type="KEGG" id="ocn:CUC15_06310"/>
<keyword evidence="7" id="KW-1185">Reference proteome</keyword>
<dbReference type="PROSITE" id="PS50931">
    <property type="entry name" value="HTH_LYSR"/>
    <property type="match status" value="1"/>
</dbReference>
<evidence type="ECO:0000313" key="6">
    <source>
        <dbReference type="EMBL" id="AXI08553.1"/>
    </source>
</evidence>
<proteinExistence type="inferred from homology"/>